<evidence type="ECO:0000313" key="1">
    <source>
        <dbReference type="EMBL" id="QDX94025.1"/>
    </source>
</evidence>
<proteinExistence type="predicted"/>
<protein>
    <submittedName>
        <fullName evidence="1">Low copy number virion structural protein</fullName>
    </submittedName>
</protein>
<reference evidence="1 2" key="1">
    <citation type="submission" date="2018-11" db="EMBL/GenBank/DDBJ databases">
        <title>Phylogenetic determinants of toxin gene distribution in genomes of Brevibacillus laterosporus.</title>
        <authorList>
            <person name="Glare T.R."/>
            <person name="Durrant A."/>
            <person name="Berry C."/>
            <person name="Palma L."/>
            <person name="Ormskirk M."/>
            <person name="Cox M.O."/>
        </authorList>
    </citation>
    <scope>NUCLEOTIDE SEQUENCE [LARGE SCALE GENOMIC DNA]</scope>
    <source>
        <strain evidence="1 2">1821L</strain>
    </source>
</reference>
<evidence type="ECO:0000313" key="2">
    <source>
        <dbReference type="Proteomes" id="UP000319432"/>
    </source>
</evidence>
<keyword evidence="2" id="KW-1185">Reference proteome</keyword>
<dbReference type="Proteomes" id="UP000319432">
    <property type="component" value="Chromosome"/>
</dbReference>
<dbReference type="OrthoDB" id="2601355at2"/>
<accession>A0A502I6N3</accession>
<dbReference type="AlphaFoldDB" id="A0A502I6N3"/>
<name>A0A502I6N3_BRELA</name>
<organism evidence="1 2">
    <name type="scientific">Brevibacillus laterosporus</name>
    <name type="common">Bacillus laterosporus</name>
    <dbReference type="NCBI Taxonomy" id="1465"/>
    <lineage>
        <taxon>Bacteria</taxon>
        <taxon>Bacillati</taxon>
        <taxon>Bacillota</taxon>
        <taxon>Bacilli</taxon>
        <taxon>Bacillales</taxon>
        <taxon>Paenibacillaceae</taxon>
        <taxon>Brevibacillus</taxon>
    </lineage>
</organism>
<gene>
    <name evidence="1" type="ORF">EEL30_18050</name>
</gene>
<sequence>MSGASNFASYIVGGRLDPPFMPTKTNPFIEGIMIESKGIGKTVKQYTVVADAELLAVSVGASFYEPRDHWNLHVGNHTVCQNIFTKDLPEGMYFTAIIPTPKDTIIQFEYFNEGGTNKYVWVNYQMLK</sequence>
<dbReference type="EMBL" id="CP033464">
    <property type="protein sequence ID" value="QDX94025.1"/>
    <property type="molecule type" value="Genomic_DNA"/>
</dbReference>